<evidence type="ECO:0000313" key="2">
    <source>
        <dbReference type="Proteomes" id="UP000038045"/>
    </source>
</evidence>
<keyword evidence="1" id="KW-0812">Transmembrane</keyword>
<dbReference type="Gene3D" id="3.40.50.1820">
    <property type="entry name" value="alpha/beta hydrolase"/>
    <property type="match status" value="1"/>
</dbReference>
<feature type="transmembrane region" description="Helical" evidence="1">
    <location>
        <begin position="15"/>
        <end position="38"/>
    </location>
</feature>
<evidence type="ECO:0000313" key="3">
    <source>
        <dbReference type="WBParaSite" id="PTRK_0000582100.1"/>
    </source>
</evidence>
<dbReference type="PANTHER" id="PTHR32015">
    <property type="entry name" value="FASTING INDUCED LIPASE"/>
    <property type="match status" value="1"/>
</dbReference>
<proteinExistence type="predicted"/>
<keyword evidence="1" id="KW-0472">Membrane</keyword>
<dbReference type="Proteomes" id="UP000038045">
    <property type="component" value="Unplaced"/>
</dbReference>
<name>A0A0N4ZDY4_PARTI</name>
<dbReference type="Pfam" id="PF01674">
    <property type="entry name" value="Lipase_2"/>
    <property type="match status" value="1"/>
</dbReference>
<evidence type="ECO:0000256" key="1">
    <source>
        <dbReference type="SAM" id="Phobius"/>
    </source>
</evidence>
<organism evidence="2 3">
    <name type="scientific">Parastrongyloides trichosuri</name>
    <name type="common">Possum-specific nematode worm</name>
    <dbReference type="NCBI Taxonomy" id="131310"/>
    <lineage>
        <taxon>Eukaryota</taxon>
        <taxon>Metazoa</taxon>
        <taxon>Ecdysozoa</taxon>
        <taxon>Nematoda</taxon>
        <taxon>Chromadorea</taxon>
        <taxon>Rhabditida</taxon>
        <taxon>Tylenchina</taxon>
        <taxon>Panagrolaimomorpha</taxon>
        <taxon>Strongyloidoidea</taxon>
        <taxon>Strongyloididae</taxon>
        <taxon>Parastrongyloides</taxon>
    </lineage>
</organism>
<accession>A0A0N4ZDY4</accession>
<dbReference type="PANTHER" id="PTHR32015:SF1">
    <property type="entry name" value="LIPASE"/>
    <property type="match status" value="1"/>
</dbReference>
<dbReference type="InterPro" id="IPR002918">
    <property type="entry name" value="Lipase_EstA/Esterase_EstB"/>
</dbReference>
<dbReference type="GO" id="GO:0016042">
    <property type="term" value="P:lipid catabolic process"/>
    <property type="evidence" value="ECO:0007669"/>
    <property type="project" value="InterPro"/>
</dbReference>
<dbReference type="AlphaFoldDB" id="A0A0N4ZDY4"/>
<dbReference type="GO" id="GO:0016298">
    <property type="term" value="F:lipase activity"/>
    <property type="evidence" value="ECO:0007669"/>
    <property type="project" value="TreeGrafter"/>
</dbReference>
<sequence length="259" mass="28700">MTTFLFPYHIFVSNIIITIKLYIIMFKINILIIILSIFTSNSFVSTKPTGPLTDDFRLFLKNIGYDVFNFSRIDLGSGGSFGGKIKSTDQVSKVPIIFIHGNSDGALSDGTKDGTGWSSSIEYFMSKNYTSQELYATTWGDRNIMNAYLRTHDCDTLIYIRRFIEAVKMYTKSSKVNIISHSMGVTLGRGAILGTDECTFGSSIKPIIDTFIGISGSNYGLCSCSGVNSLYFDTCNKKNGFYPGEFVGTCMECSSNPFK</sequence>
<dbReference type="STRING" id="131310.A0A0N4ZDY4"/>
<dbReference type="InterPro" id="IPR029058">
    <property type="entry name" value="AB_hydrolase_fold"/>
</dbReference>
<dbReference type="WBParaSite" id="PTRK_0000582100.1">
    <property type="protein sequence ID" value="PTRK_0000582100.1"/>
    <property type="gene ID" value="PTRK_0000582100"/>
</dbReference>
<dbReference type="SUPFAM" id="SSF53474">
    <property type="entry name" value="alpha/beta-Hydrolases"/>
    <property type="match status" value="1"/>
</dbReference>
<reference evidence="3" key="1">
    <citation type="submission" date="2017-02" db="UniProtKB">
        <authorList>
            <consortium name="WormBaseParasite"/>
        </authorList>
    </citation>
    <scope>IDENTIFICATION</scope>
</reference>
<protein>
    <submittedName>
        <fullName evidence="3">Lipase</fullName>
    </submittedName>
</protein>
<keyword evidence="1" id="KW-1133">Transmembrane helix</keyword>
<keyword evidence="2" id="KW-1185">Reference proteome</keyword>